<organism evidence="2 3">
    <name type="scientific">Umezawaea endophytica</name>
    <dbReference type="NCBI Taxonomy" id="1654476"/>
    <lineage>
        <taxon>Bacteria</taxon>
        <taxon>Bacillati</taxon>
        <taxon>Actinomycetota</taxon>
        <taxon>Actinomycetes</taxon>
        <taxon>Pseudonocardiales</taxon>
        <taxon>Pseudonocardiaceae</taxon>
        <taxon>Umezawaea</taxon>
    </lineage>
</organism>
<keyword evidence="1" id="KW-0472">Membrane</keyword>
<evidence type="ECO:0000313" key="2">
    <source>
        <dbReference type="EMBL" id="MCS7481963.1"/>
    </source>
</evidence>
<dbReference type="EMBL" id="JANYMP010000021">
    <property type="protein sequence ID" value="MCS7481963.1"/>
    <property type="molecule type" value="Genomic_DNA"/>
</dbReference>
<dbReference type="Gene3D" id="2.60.120.200">
    <property type="match status" value="1"/>
</dbReference>
<feature type="transmembrane region" description="Helical" evidence="1">
    <location>
        <begin position="391"/>
        <end position="414"/>
    </location>
</feature>
<sequence>MTTTPWSEFRARGRIAVAAAATVLAVLPGLVLAFADRSSCSAGEVEVECPTDPVGPQGTSVSDRFTFAHRPLGREGTITARLTSMTGVITYPPPNHDEIVDGLVPWAKAGLVIKDGTAPGSSYAALVMTGEHGVRMQHDYIHDTAGSPGPLSAPRWLRLTRSGDVVTGEESADGRRWTTVGTAALPGLPETVRVGLLVTSPGNLTLVPTGLGASAGQSRFTQATGVFDGVEVDGAPVTGWTGTQVGESGTTDWEKDHRAAGVVESGGTVTVSGSGDVSPAATVGGRSPEGLLVGLVLGLLVLAVVAARFAPRNDPGALPGRAVVVGAVSFLSGLVAAAVVIPVGSAILRANGGALVPVPLLVELRVVVGVGVLAAAVSVLTLALSTVLRRAWAAVLVVVGAVLLPYAMGVLPLLPDEVSRWLLRVTPAAGFAVQQTAEEFPQVVAHYVPAMGYYPLPWWAGVLVLLAWTGGVVRVALGRGGRRADREAPAARSYTFQDPFQPS</sequence>
<comment type="caution">
    <text evidence="2">The sequence shown here is derived from an EMBL/GenBank/DDBJ whole genome shotgun (WGS) entry which is preliminary data.</text>
</comment>
<accession>A0A9X3A572</accession>
<keyword evidence="3" id="KW-1185">Reference proteome</keyword>
<keyword evidence="1" id="KW-0812">Transmembrane</keyword>
<reference evidence="2" key="1">
    <citation type="submission" date="2022-08" db="EMBL/GenBank/DDBJ databases">
        <authorList>
            <person name="Tistechok S."/>
            <person name="Samborskyy M."/>
            <person name="Roman I."/>
        </authorList>
    </citation>
    <scope>NUCLEOTIDE SEQUENCE</scope>
    <source>
        <strain evidence="2">DSM 103496</strain>
    </source>
</reference>
<evidence type="ECO:0000256" key="1">
    <source>
        <dbReference type="SAM" id="Phobius"/>
    </source>
</evidence>
<protein>
    <submittedName>
        <fullName evidence="2">DUF1349 domain-containing protein</fullName>
    </submittedName>
</protein>
<feature type="transmembrane region" description="Helical" evidence="1">
    <location>
        <begin position="456"/>
        <end position="477"/>
    </location>
</feature>
<dbReference type="Proteomes" id="UP001141259">
    <property type="component" value="Unassembled WGS sequence"/>
</dbReference>
<gene>
    <name evidence="2" type="ORF">NZH93_34360</name>
</gene>
<proteinExistence type="predicted"/>
<evidence type="ECO:0000313" key="3">
    <source>
        <dbReference type="Proteomes" id="UP001141259"/>
    </source>
</evidence>
<name>A0A9X3A572_9PSEU</name>
<feature type="transmembrane region" description="Helical" evidence="1">
    <location>
        <begin position="364"/>
        <end position="384"/>
    </location>
</feature>
<feature type="transmembrane region" description="Helical" evidence="1">
    <location>
        <begin position="322"/>
        <end position="344"/>
    </location>
</feature>
<dbReference type="AlphaFoldDB" id="A0A9X3A572"/>
<feature type="transmembrane region" description="Helical" evidence="1">
    <location>
        <begin position="291"/>
        <end position="310"/>
    </location>
</feature>
<dbReference type="RefSeq" id="WP_259627448.1">
    <property type="nucleotide sequence ID" value="NZ_JANYMP010000021.1"/>
</dbReference>
<keyword evidence="1" id="KW-1133">Transmembrane helix</keyword>